<evidence type="ECO:0000313" key="2">
    <source>
        <dbReference type="EMBL" id="HIP88495.1"/>
    </source>
</evidence>
<organism evidence="2 3">
    <name type="scientific">Thermococcus paralvinellae</name>
    <dbReference type="NCBI Taxonomy" id="582419"/>
    <lineage>
        <taxon>Archaea</taxon>
        <taxon>Methanobacteriati</taxon>
        <taxon>Methanobacteriota</taxon>
        <taxon>Thermococci</taxon>
        <taxon>Thermococcales</taxon>
        <taxon>Thermococcaceae</taxon>
        <taxon>Thermococcus</taxon>
    </lineage>
</organism>
<dbReference type="EMBL" id="DQUR01000021">
    <property type="protein sequence ID" value="HIP88495.1"/>
    <property type="molecule type" value="Genomic_DNA"/>
</dbReference>
<sequence length="43" mass="4661">LITGEGVDKATIKDIVFGWVATPTTAILIALVIFHIFRFAGMI</sequence>
<accession>A0A833E3G6</accession>
<feature type="transmembrane region" description="Helical" evidence="1">
    <location>
        <begin position="16"/>
        <end position="37"/>
    </location>
</feature>
<keyword evidence="1" id="KW-0812">Transmembrane</keyword>
<dbReference type="Proteomes" id="UP000653692">
    <property type="component" value="Unassembled WGS sequence"/>
</dbReference>
<evidence type="ECO:0000313" key="3">
    <source>
        <dbReference type="Proteomes" id="UP000653692"/>
    </source>
</evidence>
<reference evidence="2" key="1">
    <citation type="journal article" date="2020" name="ISME J.">
        <title>Gammaproteobacteria mediating utilization of methyl-, sulfur- and petroleum organic compounds in deep ocean hydrothermal plumes.</title>
        <authorList>
            <person name="Zhou Z."/>
            <person name="Liu Y."/>
            <person name="Pan J."/>
            <person name="Cron B.R."/>
            <person name="Toner B.M."/>
            <person name="Anantharaman K."/>
            <person name="Breier J.A."/>
            <person name="Dick G.J."/>
            <person name="Li M."/>
        </authorList>
    </citation>
    <scope>NUCLEOTIDE SEQUENCE</scope>
    <source>
        <strain evidence="2">SZUA-1476</strain>
    </source>
</reference>
<proteinExistence type="predicted"/>
<gene>
    <name evidence="2" type="ORF">EYH24_00605</name>
</gene>
<keyword evidence="1" id="KW-1133">Transmembrane helix</keyword>
<comment type="caution">
    <text evidence="2">The sequence shown here is derived from an EMBL/GenBank/DDBJ whole genome shotgun (WGS) entry which is preliminary data.</text>
</comment>
<evidence type="ECO:0000256" key="1">
    <source>
        <dbReference type="SAM" id="Phobius"/>
    </source>
</evidence>
<feature type="non-terminal residue" evidence="2">
    <location>
        <position position="1"/>
    </location>
</feature>
<protein>
    <submittedName>
        <fullName evidence="2">Inorganic phosphate transporter</fullName>
    </submittedName>
</protein>
<name>A0A833E3G6_9EURY</name>
<keyword evidence="1" id="KW-0472">Membrane</keyword>
<dbReference type="AlphaFoldDB" id="A0A833E3G6"/>